<organism evidence="1">
    <name type="scientific">Cladocopium goreaui</name>
    <dbReference type="NCBI Taxonomy" id="2562237"/>
    <lineage>
        <taxon>Eukaryota</taxon>
        <taxon>Sar</taxon>
        <taxon>Alveolata</taxon>
        <taxon>Dinophyceae</taxon>
        <taxon>Suessiales</taxon>
        <taxon>Symbiodiniaceae</taxon>
        <taxon>Cladocopium</taxon>
    </lineage>
</organism>
<gene>
    <name evidence="1" type="ORF">C1SCF055_LOCUS6614</name>
</gene>
<protein>
    <submittedName>
        <fullName evidence="1">Uncharacterized protein</fullName>
    </submittedName>
</protein>
<dbReference type="EMBL" id="CAMXCT030000422">
    <property type="protein sequence ID" value="CAL4765885.1"/>
    <property type="molecule type" value="Genomic_DNA"/>
</dbReference>
<proteinExistence type="predicted"/>
<comment type="caution">
    <text evidence="1">The sequence shown here is derived from an EMBL/GenBank/DDBJ whole genome shotgun (WGS) entry which is preliminary data.</text>
</comment>
<dbReference type="EMBL" id="CAMXCT020000422">
    <property type="protein sequence ID" value="CAL1131948.1"/>
    <property type="molecule type" value="Genomic_DNA"/>
</dbReference>
<evidence type="ECO:0000313" key="3">
    <source>
        <dbReference type="Proteomes" id="UP001152797"/>
    </source>
</evidence>
<evidence type="ECO:0000313" key="2">
    <source>
        <dbReference type="EMBL" id="CAL1131948.1"/>
    </source>
</evidence>
<dbReference type="EMBL" id="CAMXCT010000422">
    <property type="protein sequence ID" value="CAI3978573.1"/>
    <property type="molecule type" value="Genomic_DNA"/>
</dbReference>
<dbReference type="AlphaFoldDB" id="A0A9P1FJM1"/>
<sequence>MLADGFQVETCSASDDQKVQYIESELVGLSNWAIAEDVNEAMELVTGELEAEYEVIESDGLTIGTKSWTDRLQQVGENAAELAGKSAAKKVSKKFLSTFGRMSSPCCIHIVIYIYILYNIYIYICIILYARSICAFFFPGKGWDFSSGELKQAIHLQLPLIPAEVQFLLLVES</sequence>
<dbReference type="Proteomes" id="UP001152797">
    <property type="component" value="Unassembled WGS sequence"/>
</dbReference>
<keyword evidence="3" id="KW-1185">Reference proteome</keyword>
<accession>A0A9P1FJM1</accession>
<reference evidence="1" key="1">
    <citation type="submission" date="2022-10" db="EMBL/GenBank/DDBJ databases">
        <authorList>
            <person name="Chen Y."/>
            <person name="Dougan E. K."/>
            <person name="Chan C."/>
            <person name="Rhodes N."/>
            <person name="Thang M."/>
        </authorList>
    </citation>
    <scope>NUCLEOTIDE SEQUENCE</scope>
</reference>
<name>A0A9P1FJM1_9DINO</name>
<evidence type="ECO:0000313" key="1">
    <source>
        <dbReference type="EMBL" id="CAI3978573.1"/>
    </source>
</evidence>
<reference evidence="2" key="2">
    <citation type="submission" date="2024-04" db="EMBL/GenBank/DDBJ databases">
        <authorList>
            <person name="Chen Y."/>
            <person name="Shah S."/>
            <person name="Dougan E. K."/>
            <person name="Thang M."/>
            <person name="Chan C."/>
        </authorList>
    </citation>
    <scope>NUCLEOTIDE SEQUENCE [LARGE SCALE GENOMIC DNA]</scope>
</reference>